<accession>A0AA36J1N7</accession>
<evidence type="ECO:0000256" key="4">
    <source>
        <dbReference type="ARBA" id="ARBA00014709"/>
    </source>
</evidence>
<evidence type="ECO:0000256" key="5">
    <source>
        <dbReference type="ARBA" id="ARBA00023145"/>
    </source>
</evidence>
<dbReference type="Gene3D" id="1.25.10.10">
    <property type="entry name" value="Leucine-rich Repeat Variant"/>
    <property type="match status" value="1"/>
</dbReference>
<comment type="subunit">
    <text evidence="3">Tetramer of heterotrimers consisting of exclusion domain, heavy- and light chains.</text>
</comment>
<evidence type="ECO:0000256" key="1">
    <source>
        <dbReference type="ARBA" id="ARBA00001923"/>
    </source>
</evidence>
<feature type="signal peptide" evidence="12">
    <location>
        <begin position="1"/>
        <end position="18"/>
    </location>
</feature>
<feature type="chain" id="PRO_5041319995" description="Dipeptidyl peptidase 1" evidence="12">
    <location>
        <begin position="19"/>
        <end position="756"/>
    </location>
</feature>
<dbReference type="PANTHER" id="PTHR12411">
    <property type="entry name" value="CYSTEINE PROTEASE FAMILY C1-RELATED"/>
    <property type="match status" value="1"/>
</dbReference>
<feature type="compositionally biased region" description="Basic and acidic residues" evidence="11">
    <location>
        <begin position="733"/>
        <end position="748"/>
    </location>
</feature>
<keyword evidence="12" id="KW-0732">Signal</keyword>
<sequence>MSWLFWALQLLTCQIAFADLPVHCLHHEIIGSWKFVLGRPSGTRSSCGHLRPDSVDVQPGRDVLDAVDRELVVSLKDPNIAEAEAHPLGTWTMIYDEGFEVELGHLNFFAFSNFTFDVNEHGKHNISHCDQTMVGWYHNKDRTQFGCYYGTKIPTEEEMQLAVEMKSRHLCPSRKKPKTLLYQTKMSQRHQRKVIDKLAERIESESLGWKAKPMDKWNGLSMLQVNSYAGIKREKRTSEMLRQHGAALKTLEGRVKRRSFLRSSSVSQLGAALPEALDWTNVNGRSYVEEVMDQSECGSCYVASAMRMLTARHKIKQNDTSLSPWSISFPLQCSEYNQGCKGGYGILATKWSQEVGLLPAECMQYGSEGACQLECNLKELKGPRFRADNHRYVGSWYGEHGDKVEEIKAELYHNGPLILGLEPSEDFMWYSEGIYRSPGTSNLIHPTSGSEWERVDHAVLLVGYGEENGQKYWKLQNSWGEDWGEKGYFRIVMGENDSGIESIPEAADVVEDEQRGRQVNAFFQQQPKGQSMEAKELRIAEKIEKMLEGKLCHGSTASRRPFPGDSWDKLRHAASVVGHGAQAQIAPVAASQVARVLQKHGERHKRRRALNEEAKQIAMAVDMSIWALGMICEHQERNVGGDSTSAWKMWLSHMPPRCDREVGIKACSQLLQLVVKNHPVVTATEQLPRVLAILADSYKSRNSNSALDKDIAAAVAKAGAGTVKQLASSLPERQQKKLEQMLKDESRTDGNGMAPS</sequence>
<protein>
    <recommendedName>
        <fullName evidence="4">Dipeptidyl peptidase 1</fullName>
    </recommendedName>
    <alternativeName>
        <fullName evidence="7">Cathepsin C</fullName>
    </alternativeName>
    <alternativeName>
        <fullName evidence="6">Cathepsin J</fullName>
    </alternativeName>
    <alternativeName>
        <fullName evidence="9">Dipeptidyl peptidase I</fullName>
    </alternativeName>
    <alternativeName>
        <fullName evidence="8">Dipeptidyl transferase</fullName>
    </alternativeName>
</protein>
<dbReference type="InterPro" id="IPR014882">
    <property type="entry name" value="CathepsinC_exc"/>
</dbReference>
<dbReference type="SUPFAM" id="SSF75001">
    <property type="entry name" value="Dipeptidyl peptidase I (cathepsin C), exclusion domain"/>
    <property type="match status" value="1"/>
</dbReference>
<evidence type="ECO:0000256" key="2">
    <source>
        <dbReference type="ARBA" id="ARBA00008455"/>
    </source>
</evidence>
<keyword evidence="5" id="KW-0865">Zymogen</keyword>
<dbReference type="SMART" id="SM00645">
    <property type="entry name" value="Pept_C1"/>
    <property type="match status" value="1"/>
</dbReference>
<dbReference type="PROSITE" id="PS00139">
    <property type="entry name" value="THIOL_PROTEASE_CYS"/>
    <property type="match status" value="1"/>
</dbReference>
<dbReference type="PROSITE" id="PS00639">
    <property type="entry name" value="THIOL_PROTEASE_HIS"/>
    <property type="match status" value="1"/>
</dbReference>
<evidence type="ECO:0000256" key="12">
    <source>
        <dbReference type="SAM" id="SignalP"/>
    </source>
</evidence>
<evidence type="ECO:0000313" key="15">
    <source>
        <dbReference type="Proteomes" id="UP001178507"/>
    </source>
</evidence>
<reference evidence="14" key="1">
    <citation type="submission" date="2023-08" db="EMBL/GenBank/DDBJ databases">
        <authorList>
            <person name="Chen Y."/>
            <person name="Shah S."/>
            <person name="Dougan E. K."/>
            <person name="Thang M."/>
            <person name="Chan C."/>
        </authorList>
    </citation>
    <scope>NUCLEOTIDE SEQUENCE</scope>
</reference>
<name>A0AA36J1N7_9DINO</name>
<feature type="domain" description="Peptidase C1A papain C-terminal" evidence="13">
    <location>
        <begin position="273"/>
        <end position="508"/>
    </location>
</feature>
<evidence type="ECO:0000313" key="14">
    <source>
        <dbReference type="EMBL" id="CAJ1397482.1"/>
    </source>
</evidence>
<evidence type="ECO:0000259" key="13">
    <source>
        <dbReference type="SMART" id="SM00645"/>
    </source>
</evidence>
<dbReference type="Gene3D" id="2.40.128.80">
    <property type="entry name" value="Cathepsin C, exclusion domain"/>
    <property type="match status" value="1"/>
</dbReference>
<dbReference type="InterPro" id="IPR013128">
    <property type="entry name" value="Peptidase_C1A"/>
</dbReference>
<dbReference type="InterPro" id="IPR025660">
    <property type="entry name" value="Pept_his_AS"/>
</dbReference>
<comment type="caution">
    <text evidence="14">The sequence shown here is derived from an EMBL/GenBank/DDBJ whole genome shotgun (WGS) entry which is preliminary data.</text>
</comment>
<evidence type="ECO:0000256" key="10">
    <source>
        <dbReference type="ARBA" id="ARBA00045556"/>
    </source>
</evidence>
<comment type="cofactor">
    <cofactor evidence="1">
        <name>chloride</name>
        <dbReference type="ChEBI" id="CHEBI:17996"/>
    </cofactor>
</comment>
<dbReference type="Gene3D" id="3.90.70.10">
    <property type="entry name" value="Cysteine proteinases"/>
    <property type="match status" value="1"/>
</dbReference>
<gene>
    <name evidence="14" type="ORF">EVOR1521_LOCUS21488</name>
</gene>
<dbReference type="AlphaFoldDB" id="A0AA36J1N7"/>
<evidence type="ECO:0000256" key="7">
    <source>
        <dbReference type="ARBA" id="ARBA00029779"/>
    </source>
</evidence>
<dbReference type="SUPFAM" id="SSF54001">
    <property type="entry name" value="Cysteine proteinases"/>
    <property type="match status" value="1"/>
</dbReference>
<dbReference type="InterPro" id="IPR011989">
    <property type="entry name" value="ARM-like"/>
</dbReference>
<comment type="similarity">
    <text evidence="2">Belongs to the peptidase C1 family.</text>
</comment>
<feature type="region of interest" description="Disordered" evidence="11">
    <location>
        <begin position="725"/>
        <end position="756"/>
    </location>
</feature>
<dbReference type="Pfam" id="PF00112">
    <property type="entry name" value="Peptidase_C1"/>
    <property type="match status" value="1"/>
</dbReference>
<evidence type="ECO:0000256" key="6">
    <source>
        <dbReference type="ARBA" id="ARBA00029762"/>
    </source>
</evidence>
<dbReference type="Proteomes" id="UP001178507">
    <property type="component" value="Unassembled WGS sequence"/>
</dbReference>
<dbReference type="InterPro" id="IPR038765">
    <property type="entry name" value="Papain-like_cys_pep_sf"/>
</dbReference>
<organism evidence="14 15">
    <name type="scientific">Effrenium voratum</name>
    <dbReference type="NCBI Taxonomy" id="2562239"/>
    <lineage>
        <taxon>Eukaryota</taxon>
        <taxon>Sar</taxon>
        <taxon>Alveolata</taxon>
        <taxon>Dinophyceae</taxon>
        <taxon>Suessiales</taxon>
        <taxon>Symbiodiniaceae</taxon>
        <taxon>Effrenium</taxon>
    </lineage>
</organism>
<comment type="function">
    <text evidence="10">Thiol protease. Has dipeptidylpeptidase activity. Active against a broad range of dipeptide substrates composed of both polar and hydrophobic amino acids. Proline cannot occupy the P1 position and arginine cannot occupy the P2 position of the substrate. Can act as both an exopeptidase and endopeptidase. Activates serine proteases such as elastase, cathepsin G and granzymes A and B.</text>
</comment>
<dbReference type="InterPro" id="IPR000668">
    <property type="entry name" value="Peptidase_C1A_C"/>
</dbReference>
<dbReference type="GO" id="GO:0008234">
    <property type="term" value="F:cysteine-type peptidase activity"/>
    <property type="evidence" value="ECO:0007669"/>
    <property type="project" value="InterPro"/>
</dbReference>
<keyword evidence="15" id="KW-1185">Reference proteome</keyword>
<dbReference type="InterPro" id="IPR036496">
    <property type="entry name" value="CathepsinC_exc_dom_sf"/>
</dbReference>
<evidence type="ECO:0000256" key="3">
    <source>
        <dbReference type="ARBA" id="ARBA00011610"/>
    </source>
</evidence>
<evidence type="ECO:0000256" key="8">
    <source>
        <dbReference type="ARBA" id="ARBA00030778"/>
    </source>
</evidence>
<proteinExistence type="inferred from homology"/>
<dbReference type="GO" id="GO:0006508">
    <property type="term" value="P:proteolysis"/>
    <property type="evidence" value="ECO:0007669"/>
    <property type="project" value="InterPro"/>
</dbReference>
<dbReference type="EMBL" id="CAUJNA010003267">
    <property type="protein sequence ID" value="CAJ1397482.1"/>
    <property type="molecule type" value="Genomic_DNA"/>
</dbReference>
<evidence type="ECO:0000256" key="9">
    <source>
        <dbReference type="ARBA" id="ARBA00032961"/>
    </source>
</evidence>
<evidence type="ECO:0000256" key="11">
    <source>
        <dbReference type="SAM" id="MobiDB-lite"/>
    </source>
</evidence>
<dbReference type="Pfam" id="PF08773">
    <property type="entry name" value="CathepsinC_exc"/>
    <property type="match status" value="1"/>
</dbReference>
<dbReference type="InterPro" id="IPR000169">
    <property type="entry name" value="Pept_cys_AS"/>
</dbReference>